<organism evidence="2 3">
    <name type="scientific">Paenibacillus medicaginis</name>
    <dbReference type="NCBI Taxonomy" id="1470560"/>
    <lineage>
        <taxon>Bacteria</taxon>
        <taxon>Bacillati</taxon>
        <taxon>Bacillota</taxon>
        <taxon>Bacilli</taxon>
        <taxon>Bacillales</taxon>
        <taxon>Paenibacillaceae</taxon>
        <taxon>Paenibacillus</taxon>
    </lineage>
</organism>
<accession>A0ABV5BZK2</accession>
<evidence type="ECO:0000259" key="1">
    <source>
        <dbReference type="PROSITE" id="PS51707"/>
    </source>
</evidence>
<sequence length="171" mass="20275">MSLEIERKFSIIRYPLDELKNGDLKLISTTHIEQAYLAYNNIEQVRIRKKTIFDDNNKKESFYQTYKKSTCEGLGLVRDEMEYEISSNIYSQLRSLDCRVPIRKTRTRMTGGGYTYDLDEYEQFNLIIAEVEFESIEEMRLFVQPAWLGDEISHNSQLTNKYLWKKLNGLT</sequence>
<dbReference type="InterPro" id="IPR033469">
    <property type="entry name" value="CYTH-like_dom_sf"/>
</dbReference>
<dbReference type="PANTHER" id="PTHR40114:SF1">
    <property type="entry name" value="SLR0698 PROTEIN"/>
    <property type="match status" value="1"/>
</dbReference>
<dbReference type="RefSeq" id="WP_375519730.1">
    <property type="nucleotide sequence ID" value="NZ_JBHIRY010000006.1"/>
</dbReference>
<evidence type="ECO:0000313" key="2">
    <source>
        <dbReference type="EMBL" id="MFB5760586.1"/>
    </source>
</evidence>
<dbReference type="PROSITE" id="PS51707">
    <property type="entry name" value="CYTH"/>
    <property type="match status" value="1"/>
</dbReference>
<dbReference type="Pfam" id="PF01928">
    <property type="entry name" value="CYTH"/>
    <property type="match status" value="1"/>
</dbReference>
<dbReference type="Proteomes" id="UP001580430">
    <property type="component" value="Unassembled WGS sequence"/>
</dbReference>
<dbReference type="PANTHER" id="PTHR40114">
    <property type="entry name" value="SLR0698 PROTEIN"/>
    <property type="match status" value="1"/>
</dbReference>
<protein>
    <submittedName>
        <fullName evidence="2">CYTH domain-containing protein</fullName>
    </submittedName>
</protein>
<feature type="domain" description="CYTH" evidence="1">
    <location>
        <begin position="2"/>
        <end position="171"/>
    </location>
</feature>
<dbReference type="InterPro" id="IPR012042">
    <property type="entry name" value="NeuTTM/CthTTM-like"/>
</dbReference>
<dbReference type="EMBL" id="JBHIRY010000006">
    <property type="protein sequence ID" value="MFB5760586.1"/>
    <property type="molecule type" value="Genomic_DNA"/>
</dbReference>
<dbReference type="Gene3D" id="2.40.320.10">
    <property type="entry name" value="Hypothetical Protein Pfu-838710-001"/>
    <property type="match status" value="1"/>
</dbReference>
<dbReference type="SUPFAM" id="SSF55154">
    <property type="entry name" value="CYTH-like phosphatases"/>
    <property type="match status" value="1"/>
</dbReference>
<comment type="caution">
    <text evidence="2">The sequence shown here is derived from an EMBL/GenBank/DDBJ whole genome shotgun (WGS) entry which is preliminary data.</text>
</comment>
<name>A0ABV5BZK2_9BACL</name>
<reference evidence="2 3" key="1">
    <citation type="submission" date="2024-09" db="EMBL/GenBank/DDBJ databases">
        <title>Paenibacillus zeirhizospherea sp. nov., isolated from surface of the maize (Zea mays) roots in a horticulture field, Hungary.</title>
        <authorList>
            <person name="Marton D."/>
            <person name="Farkas M."/>
            <person name="Bedics A."/>
            <person name="Toth E."/>
            <person name="Tancsics A."/>
            <person name="Boka K."/>
            <person name="Marati G."/>
            <person name="Kriszt B."/>
            <person name="Cserhati M."/>
        </authorList>
    </citation>
    <scope>NUCLEOTIDE SEQUENCE [LARGE SCALE GENOMIC DNA]</scope>
    <source>
        <strain evidence="2 3">JCM 18446</strain>
    </source>
</reference>
<evidence type="ECO:0000313" key="3">
    <source>
        <dbReference type="Proteomes" id="UP001580430"/>
    </source>
</evidence>
<proteinExistence type="predicted"/>
<dbReference type="SMART" id="SM01118">
    <property type="entry name" value="CYTH"/>
    <property type="match status" value="1"/>
</dbReference>
<keyword evidence="3" id="KW-1185">Reference proteome</keyword>
<dbReference type="PIRSF" id="PIRSF016487">
    <property type="entry name" value="CYTH_UCP016487"/>
    <property type="match status" value="1"/>
</dbReference>
<dbReference type="InterPro" id="IPR023577">
    <property type="entry name" value="CYTH_domain"/>
</dbReference>
<gene>
    <name evidence="2" type="ORF">ACE5LO_09290</name>
</gene>